<protein>
    <submittedName>
        <fullName evidence="4">Beta-glucanase</fullName>
    </submittedName>
</protein>
<dbReference type="InterPro" id="IPR000757">
    <property type="entry name" value="Beta-glucanase-like"/>
</dbReference>
<dbReference type="AlphaFoldDB" id="A0A9Q0S1R2"/>
<name>A0A9Q0S1R2_9DIPT</name>
<keyword evidence="2" id="KW-0472">Membrane</keyword>
<dbReference type="EMBL" id="WJQU01000002">
    <property type="protein sequence ID" value="KAJ6641309.1"/>
    <property type="molecule type" value="Genomic_DNA"/>
</dbReference>
<dbReference type="CDD" id="cd08023">
    <property type="entry name" value="GH16_laminarinase_like"/>
    <property type="match status" value="1"/>
</dbReference>
<sequence>MNLSRKIVEFDQRSSQEIFAIKLNGCGLTMQLVFTFAFLFLRYASAQTLVWSDEFNGNAGQLPDASKWGRDIGGGGWGNYEHQYYTDSASNAALDGNGNLVITARRENPNNYQCWYGRCEYTSARLLTYGKFSHQYGTLEARIRISRGQGFWPAFWMLGNNFGSVGWPECGEIDIMENVGHEPTTVHGSLHGPGYSGGAGLTSSFRSPSGQPFANDFHIYRVVWTPTSITWSVDGVNFATKTPSDTGGNRWVFNQPFFFILNLAVGGQWPGYPDHTSVFPQTMVVDYVRAYSGGTAPSTNRILSATGGLCLDIAGASSANGTPVQVVHCNGNAAQDWTINHSDHTIRGLGKCLDVSGGSTSNGAAVQIYDCNGTGAQQWGISGAGDIVNLAANRCLQVILPVQDGARTQIQDCSGNANQKWSIA</sequence>
<keyword evidence="5" id="KW-1185">Reference proteome</keyword>
<dbReference type="Gene3D" id="2.60.120.200">
    <property type="match status" value="1"/>
</dbReference>
<proteinExistence type="inferred from homology"/>
<dbReference type="SUPFAM" id="SSF49899">
    <property type="entry name" value="Concanavalin A-like lectins/glucanases"/>
    <property type="match status" value="1"/>
</dbReference>
<evidence type="ECO:0000313" key="4">
    <source>
        <dbReference type="EMBL" id="KAJ6641309.1"/>
    </source>
</evidence>
<organism evidence="4 5">
    <name type="scientific">Pseudolycoriella hygida</name>
    <dbReference type="NCBI Taxonomy" id="35572"/>
    <lineage>
        <taxon>Eukaryota</taxon>
        <taxon>Metazoa</taxon>
        <taxon>Ecdysozoa</taxon>
        <taxon>Arthropoda</taxon>
        <taxon>Hexapoda</taxon>
        <taxon>Insecta</taxon>
        <taxon>Pterygota</taxon>
        <taxon>Neoptera</taxon>
        <taxon>Endopterygota</taxon>
        <taxon>Diptera</taxon>
        <taxon>Nematocera</taxon>
        <taxon>Sciaroidea</taxon>
        <taxon>Sciaridae</taxon>
        <taxon>Pseudolycoriella</taxon>
    </lineage>
</organism>
<dbReference type="PANTHER" id="PTHR10963">
    <property type="entry name" value="GLYCOSYL HYDROLASE-RELATED"/>
    <property type="match status" value="1"/>
</dbReference>
<dbReference type="Proteomes" id="UP001151699">
    <property type="component" value="Chromosome B"/>
</dbReference>
<dbReference type="InterPro" id="IPR000772">
    <property type="entry name" value="Ricin_B_lectin"/>
</dbReference>
<evidence type="ECO:0000313" key="5">
    <source>
        <dbReference type="Proteomes" id="UP001151699"/>
    </source>
</evidence>
<dbReference type="Gene3D" id="2.80.10.50">
    <property type="match status" value="1"/>
</dbReference>
<dbReference type="PROSITE" id="PS50231">
    <property type="entry name" value="RICIN_B_LECTIN"/>
    <property type="match status" value="1"/>
</dbReference>
<dbReference type="GO" id="GO:0004553">
    <property type="term" value="F:hydrolase activity, hydrolyzing O-glycosyl compounds"/>
    <property type="evidence" value="ECO:0007669"/>
    <property type="project" value="InterPro"/>
</dbReference>
<evidence type="ECO:0000256" key="2">
    <source>
        <dbReference type="SAM" id="Phobius"/>
    </source>
</evidence>
<dbReference type="Pfam" id="PF00652">
    <property type="entry name" value="Ricin_B_lectin"/>
    <property type="match status" value="1"/>
</dbReference>
<dbReference type="InterPro" id="IPR050546">
    <property type="entry name" value="Glycosyl_Hydrlase_16"/>
</dbReference>
<reference evidence="4" key="1">
    <citation type="submission" date="2022-07" db="EMBL/GenBank/DDBJ databases">
        <authorList>
            <person name="Trinca V."/>
            <person name="Uliana J.V.C."/>
            <person name="Torres T.T."/>
            <person name="Ward R.J."/>
            <person name="Monesi N."/>
        </authorList>
    </citation>
    <scope>NUCLEOTIDE SEQUENCE</scope>
    <source>
        <strain evidence="4">HSMRA1968</strain>
        <tissue evidence="4">Whole embryos</tissue>
    </source>
</reference>
<evidence type="ECO:0000256" key="1">
    <source>
        <dbReference type="ARBA" id="ARBA00006865"/>
    </source>
</evidence>
<keyword evidence="2" id="KW-1133">Transmembrane helix</keyword>
<comment type="caution">
    <text evidence="4">The sequence shown here is derived from an EMBL/GenBank/DDBJ whole genome shotgun (WGS) entry which is preliminary data.</text>
</comment>
<dbReference type="SMART" id="SM00458">
    <property type="entry name" value="RICIN"/>
    <property type="match status" value="1"/>
</dbReference>
<gene>
    <name evidence="4" type="primary">bglA_1</name>
    <name evidence="4" type="ORF">Bhyg_06245</name>
</gene>
<dbReference type="PANTHER" id="PTHR10963:SF55">
    <property type="entry name" value="GLYCOSIDE HYDROLASE FAMILY 16 PROTEIN"/>
    <property type="match status" value="1"/>
</dbReference>
<dbReference type="Pfam" id="PF00722">
    <property type="entry name" value="Glyco_hydro_16"/>
    <property type="match status" value="1"/>
</dbReference>
<comment type="similarity">
    <text evidence="1">Belongs to the glycosyl hydrolase 16 family.</text>
</comment>
<feature type="transmembrane region" description="Helical" evidence="2">
    <location>
        <begin position="21"/>
        <end position="41"/>
    </location>
</feature>
<evidence type="ECO:0000259" key="3">
    <source>
        <dbReference type="PROSITE" id="PS51762"/>
    </source>
</evidence>
<dbReference type="OrthoDB" id="4781at2759"/>
<keyword evidence="2" id="KW-0812">Transmembrane</keyword>
<dbReference type="PROSITE" id="PS51762">
    <property type="entry name" value="GH16_2"/>
    <property type="match status" value="1"/>
</dbReference>
<feature type="domain" description="GH16" evidence="3">
    <location>
        <begin position="8"/>
        <end position="296"/>
    </location>
</feature>
<dbReference type="InterPro" id="IPR035992">
    <property type="entry name" value="Ricin_B-like_lectins"/>
</dbReference>
<dbReference type="GO" id="GO:0005975">
    <property type="term" value="P:carbohydrate metabolic process"/>
    <property type="evidence" value="ECO:0007669"/>
    <property type="project" value="InterPro"/>
</dbReference>
<dbReference type="InterPro" id="IPR013320">
    <property type="entry name" value="ConA-like_dom_sf"/>
</dbReference>
<accession>A0A9Q0S1R2</accession>
<dbReference type="SUPFAM" id="SSF50370">
    <property type="entry name" value="Ricin B-like lectins"/>
    <property type="match status" value="1"/>
</dbReference>